<dbReference type="InterPro" id="IPR050640">
    <property type="entry name" value="Bact_2-comp_sensor_kinase"/>
</dbReference>
<dbReference type="InterPro" id="IPR011123">
    <property type="entry name" value="Y_Y_Y"/>
</dbReference>
<feature type="domain" description="Histidine kinase/HSP90-like ATPase" evidence="2">
    <location>
        <begin position="893"/>
        <end position="997"/>
    </location>
</feature>
<dbReference type="Pfam" id="PF07494">
    <property type="entry name" value="Reg_prop"/>
    <property type="match status" value="3"/>
</dbReference>
<evidence type="ECO:0000313" key="5">
    <source>
        <dbReference type="EMBL" id="CAG5079817.1"/>
    </source>
</evidence>
<dbReference type="InterPro" id="IPR015943">
    <property type="entry name" value="WD40/YVTN_repeat-like_dom_sf"/>
</dbReference>
<dbReference type="Pfam" id="PF02518">
    <property type="entry name" value="HATPase_c"/>
    <property type="match status" value="1"/>
</dbReference>
<dbReference type="RefSeq" id="WP_258541299.1">
    <property type="nucleotide sequence ID" value="NZ_OU015584.1"/>
</dbReference>
<feature type="domain" description="Two component regulator three Y" evidence="4">
    <location>
        <begin position="679"/>
        <end position="739"/>
    </location>
</feature>
<evidence type="ECO:0000256" key="1">
    <source>
        <dbReference type="SAM" id="Phobius"/>
    </source>
</evidence>
<dbReference type="SUPFAM" id="SSF55874">
    <property type="entry name" value="ATPase domain of HSP90 chaperone/DNA topoisomerase II/histidine kinase"/>
    <property type="match status" value="1"/>
</dbReference>
<dbReference type="AlphaFoldDB" id="A0A916NG32"/>
<dbReference type="InterPro" id="IPR010559">
    <property type="entry name" value="Sig_transdc_His_kin_internal"/>
</dbReference>
<keyword evidence="6" id="KW-1185">Reference proteome</keyword>
<keyword evidence="1" id="KW-0472">Membrane</keyword>
<accession>A0A916NG32</accession>
<dbReference type="Gene3D" id="2.130.10.10">
    <property type="entry name" value="YVTN repeat-like/Quinoprotein amine dehydrogenase"/>
    <property type="match status" value="4"/>
</dbReference>
<evidence type="ECO:0000259" key="2">
    <source>
        <dbReference type="Pfam" id="PF02518"/>
    </source>
</evidence>
<dbReference type="Gene3D" id="3.30.565.10">
    <property type="entry name" value="Histidine kinase-like ATPase, C-terminal domain"/>
    <property type="match status" value="1"/>
</dbReference>
<name>A0A916NG32_9FLAO</name>
<protein>
    <recommendedName>
        <fullName evidence="7">Signal transduction histidine kinase internal region domain-containing protein</fullName>
    </recommendedName>
</protein>
<feature type="transmembrane region" description="Helical" evidence="1">
    <location>
        <begin position="744"/>
        <end position="765"/>
    </location>
</feature>
<dbReference type="KEGG" id="ptan:CRYO30217_01081"/>
<dbReference type="PANTHER" id="PTHR34220:SF7">
    <property type="entry name" value="SENSOR HISTIDINE KINASE YPDA"/>
    <property type="match status" value="1"/>
</dbReference>
<dbReference type="PANTHER" id="PTHR34220">
    <property type="entry name" value="SENSOR HISTIDINE KINASE YPDA"/>
    <property type="match status" value="1"/>
</dbReference>
<dbReference type="EMBL" id="OU015584">
    <property type="protein sequence ID" value="CAG5079817.1"/>
    <property type="molecule type" value="Genomic_DNA"/>
</dbReference>
<dbReference type="InterPro" id="IPR013783">
    <property type="entry name" value="Ig-like_fold"/>
</dbReference>
<reference evidence="5" key="1">
    <citation type="submission" date="2021-04" db="EMBL/GenBank/DDBJ databases">
        <authorList>
            <person name="Rodrigo-Torres L."/>
            <person name="Arahal R. D."/>
            <person name="Lucena T."/>
        </authorList>
    </citation>
    <scope>NUCLEOTIDE SEQUENCE</scope>
    <source>
        <strain evidence="5">AS29M-1</strain>
    </source>
</reference>
<dbReference type="GO" id="GO:0016020">
    <property type="term" value="C:membrane"/>
    <property type="evidence" value="ECO:0007669"/>
    <property type="project" value="InterPro"/>
</dbReference>
<dbReference type="Proteomes" id="UP000683507">
    <property type="component" value="Chromosome"/>
</dbReference>
<dbReference type="InterPro" id="IPR003594">
    <property type="entry name" value="HATPase_dom"/>
</dbReference>
<dbReference type="Pfam" id="PF06580">
    <property type="entry name" value="His_kinase"/>
    <property type="match status" value="1"/>
</dbReference>
<proteinExistence type="predicted"/>
<evidence type="ECO:0000259" key="4">
    <source>
        <dbReference type="Pfam" id="PF07495"/>
    </source>
</evidence>
<evidence type="ECO:0000313" key="6">
    <source>
        <dbReference type="Proteomes" id="UP000683507"/>
    </source>
</evidence>
<keyword evidence="1" id="KW-0812">Transmembrane</keyword>
<dbReference type="InterPro" id="IPR036890">
    <property type="entry name" value="HATPase_C_sf"/>
</dbReference>
<gene>
    <name evidence="5" type="ORF">CRYO30217_01081</name>
</gene>
<evidence type="ECO:0008006" key="7">
    <source>
        <dbReference type="Google" id="ProtNLM"/>
    </source>
</evidence>
<organism evidence="5 6">
    <name type="scientific">Parvicella tangerina</name>
    <dbReference type="NCBI Taxonomy" id="2829795"/>
    <lineage>
        <taxon>Bacteria</taxon>
        <taxon>Pseudomonadati</taxon>
        <taxon>Bacteroidota</taxon>
        <taxon>Flavobacteriia</taxon>
        <taxon>Flavobacteriales</taxon>
        <taxon>Parvicellaceae</taxon>
        <taxon>Parvicella</taxon>
    </lineage>
</organism>
<dbReference type="InterPro" id="IPR011110">
    <property type="entry name" value="Reg_prop"/>
</dbReference>
<dbReference type="Pfam" id="PF07495">
    <property type="entry name" value="Y_Y_Y"/>
    <property type="match status" value="1"/>
</dbReference>
<sequence>MRSLLSFVIMLLTLSFLSQEYSFVQYSVEDGLPQTQVYALSSDDQGYLWLGTAGGAAKFNGKEFKHYGTSNGLVDNNVSDVKQYAGYTWIFTNKGVTRIVGKEVVTYDLMEALKGGYVSTAGFRSETNSLIIANKNEVIFEIELNDHGELLLESSSQIVLDHHYENVRKIYEDSGHDVWIMGDGLLGYLDGNNVWNEVVIKGSSHNVSDMEEDKNGDYWLSVYDEGIYHWKKGVQEHYTYEDGLISSLIRNIFIDTEGRIWCASKSGVSVLRDDGFSNFNTNNGLPSDNIETICEDREGNIWLASDGAGAFRFTSDEFVNYPVSSGLKTEYVMTGFQDKSGDYWFGTYNNGIVRYDGQNYDYFNVENGKILNNVVWSSLEDTEGRFWFGTSNGLVLFEEGEIENFSAVDWLPSDKITSIYEPSGTHSVWFGTSKGLGVYGEDTSYAVPSSENLSLKSIRAMEKGINDQIWLGTSNGIVVSDGSFFEPWINNDQLEDKLVYCIKNYKDSLWFIGTSNGLYYTDGIHVERMTLHTSFGANFINFLDIERERYLWVGTNNGVFEVDLPNYLKSSDQGILHHRRNSGLKSVETNLNAVFVDTKNRVWMGTGKGTVRFDRSKRRNNIVDLIPMVQIVEMQLDLKSTDWSHFTDEVNTTTELPEHLSLSFRENYLTFYFEGVSLSHPDEVVYKIKLDGLDEDWTPPIEQNSFTYPNLSYGNYTFSVIASIDGKNWSAPVSVSFEIRKPYYLTWWFISIMFMFTFALIYLIYRRRKMIREQKLRTEKLYYKSRLLTLEQQTLNASMNRHFIFNALNSIQYYINTQDRISANKYLTSFAKLIRKNLDSSVNDTGTVTLHDELERLELYISLEHMRFQKKFDYEINVDESLDQESIQIPPMILQPFVENSIWHGLLPQETGGKIWVRIFPRGKNIVFEIEDNGIGIEESRKSKTDNSHHSKGMLITSGRIDILKKVTQQKMTIVGPYQINNKDGSPKGTRVELVLEREV</sequence>
<keyword evidence="1" id="KW-1133">Transmembrane helix</keyword>
<dbReference type="GO" id="GO:0000155">
    <property type="term" value="F:phosphorelay sensor kinase activity"/>
    <property type="evidence" value="ECO:0007669"/>
    <property type="project" value="InterPro"/>
</dbReference>
<evidence type="ECO:0000259" key="3">
    <source>
        <dbReference type="Pfam" id="PF06580"/>
    </source>
</evidence>
<dbReference type="Gene3D" id="2.60.40.10">
    <property type="entry name" value="Immunoglobulins"/>
    <property type="match status" value="1"/>
</dbReference>
<feature type="domain" description="Signal transduction histidine kinase internal region" evidence="3">
    <location>
        <begin position="791"/>
        <end position="872"/>
    </location>
</feature>
<dbReference type="SUPFAM" id="SSF63829">
    <property type="entry name" value="Calcium-dependent phosphotriesterase"/>
    <property type="match status" value="2"/>
</dbReference>